<feature type="domain" description="T6SS Phospholipase effector Tle1-like catalytic" evidence="1">
    <location>
        <begin position="33"/>
        <end position="280"/>
    </location>
</feature>
<evidence type="ECO:0000259" key="1">
    <source>
        <dbReference type="Pfam" id="PF09994"/>
    </source>
</evidence>
<sequence length="350" mass="39604">MDSGNDFPLLDRALSASPDVLICPTCSTPSSARNLVVCIDGTSNQFSNTNVVELYSRLVKDGTQATFYNSGIGTYAKPYGLTLRQWIANQMDLAFAWRFDKILLSAYRWLSDNYQEGDRIFLFGFSRGAYQVRARSAMINDVGLIHKGNEDQIALLFGPARSQHEPPPVDMAARFKRTFSRKNVTIHFVGAWDTVSSVGIFRDKPLPGTMTGMGHVCHFRHALAIHERRVKFLPEFVGGSEGPPPNDANAFPLADYRPSHTAPRVKEVWFAGSHGNIFGPSLRWMSYEARLAGLHLDDDVPSIWFEEQRPSESLTALWWLLEVFPIRRLDYEAQPRQRHRQLVEVATTLW</sequence>
<dbReference type="Pfam" id="PF09994">
    <property type="entry name" value="T6SS_Tle1-like_cat"/>
    <property type="match status" value="1"/>
</dbReference>
<evidence type="ECO:0000313" key="2">
    <source>
        <dbReference type="EMBL" id="KZV85138.1"/>
    </source>
</evidence>
<reference evidence="2 3" key="1">
    <citation type="journal article" date="2016" name="Mol. Biol. Evol.">
        <title>Comparative Genomics of Early-Diverging Mushroom-Forming Fungi Provides Insights into the Origins of Lignocellulose Decay Capabilities.</title>
        <authorList>
            <person name="Nagy L.G."/>
            <person name="Riley R."/>
            <person name="Tritt A."/>
            <person name="Adam C."/>
            <person name="Daum C."/>
            <person name="Floudas D."/>
            <person name="Sun H."/>
            <person name="Yadav J.S."/>
            <person name="Pangilinan J."/>
            <person name="Larsson K.H."/>
            <person name="Matsuura K."/>
            <person name="Barry K."/>
            <person name="Labutti K."/>
            <person name="Kuo R."/>
            <person name="Ohm R.A."/>
            <person name="Bhattacharya S.S."/>
            <person name="Shirouzu T."/>
            <person name="Yoshinaga Y."/>
            <person name="Martin F.M."/>
            <person name="Grigoriev I.V."/>
            <person name="Hibbett D.S."/>
        </authorList>
    </citation>
    <scope>NUCLEOTIDE SEQUENCE [LARGE SCALE GENOMIC DNA]</scope>
    <source>
        <strain evidence="2 3">HHB12029</strain>
    </source>
</reference>
<dbReference type="InterPro" id="IPR029058">
    <property type="entry name" value="AB_hydrolase_fold"/>
</dbReference>
<evidence type="ECO:0000313" key="3">
    <source>
        <dbReference type="Proteomes" id="UP000077266"/>
    </source>
</evidence>
<dbReference type="STRING" id="1314781.A0A165DQQ0"/>
<gene>
    <name evidence="2" type="ORF">EXIGLDRAFT_623373</name>
</gene>
<dbReference type="EMBL" id="KV426198">
    <property type="protein sequence ID" value="KZV85138.1"/>
    <property type="molecule type" value="Genomic_DNA"/>
</dbReference>
<dbReference type="InterPro" id="IPR018712">
    <property type="entry name" value="Tle1-like_cat"/>
</dbReference>
<dbReference type="PANTHER" id="PTHR33840:SF2">
    <property type="entry name" value="TLE1 PHOSPHOLIPASE DOMAIN-CONTAINING PROTEIN"/>
    <property type="match status" value="1"/>
</dbReference>
<dbReference type="SUPFAM" id="SSF53474">
    <property type="entry name" value="alpha/beta-Hydrolases"/>
    <property type="match status" value="1"/>
</dbReference>
<organism evidence="2 3">
    <name type="scientific">Exidia glandulosa HHB12029</name>
    <dbReference type="NCBI Taxonomy" id="1314781"/>
    <lineage>
        <taxon>Eukaryota</taxon>
        <taxon>Fungi</taxon>
        <taxon>Dikarya</taxon>
        <taxon>Basidiomycota</taxon>
        <taxon>Agaricomycotina</taxon>
        <taxon>Agaricomycetes</taxon>
        <taxon>Auriculariales</taxon>
        <taxon>Exidiaceae</taxon>
        <taxon>Exidia</taxon>
    </lineage>
</organism>
<proteinExistence type="predicted"/>
<name>A0A165DQQ0_EXIGL</name>
<dbReference type="OrthoDB" id="538223at2759"/>
<dbReference type="Proteomes" id="UP000077266">
    <property type="component" value="Unassembled WGS sequence"/>
</dbReference>
<accession>A0A165DQQ0</accession>
<dbReference type="InParanoid" id="A0A165DQQ0"/>
<dbReference type="PANTHER" id="PTHR33840">
    <property type="match status" value="1"/>
</dbReference>
<keyword evidence="3" id="KW-1185">Reference proteome</keyword>
<protein>
    <recommendedName>
        <fullName evidence="1">T6SS Phospholipase effector Tle1-like catalytic domain-containing protein</fullName>
    </recommendedName>
</protein>
<dbReference type="AlphaFoldDB" id="A0A165DQQ0"/>